<organism evidence="2 3">
    <name type="scientific">Haemaphysalis longicornis</name>
    <name type="common">Bush tick</name>
    <dbReference type="NCBI Taxonomy" id="44386"/>
    <lineage>
        <taxon>Eukaryota</taxon>
        <taxon>Metazoa</taxon>
        <taxon>Ecdysozoa</taxon>
        <taxon>Arthropoda</taxon>
        <taxon>Chelicerata</taxon>
        <taxon>Arachnida</taxon>
        <taxon>Acari</taxon>
        <taxon>Parasitiformes</taxon>
        <taxon>Ixodida</taxon>
        <taxon>Ixodoidea</taxon>
        <taxon>Ixodidae</taxon>
        <taxon>Haemaphysalinae</taxon>
        <taxon>Haemaphysalis</taxon>
    </lineage>
</organism>
<dbReference type="EMBL" id="JABSTR010001846">
    <property type="protein sequence ID" value="KAH9384237.1"/>
    <property type="molecule type" value="Genomic_DNA"/>
</dbReference>
<feature type="coiled-coil region" evidence="1">
    <location>
        <begin position="25"/>
        <end position="52"/>
    </location>
</feature>
<dbReference type="AlphaFoldDB" id="A0A9J6HBV8"/>
<evidence type="ECO:0000256" key="1">
    <source>
        <dbReference type="SAM" id="Coils"/>
    </source>
</evidence>
<evidence type="ECO:0000313" key="3">
    <source>
        <dbReference type="Proteomes" id="UP000821853"/>
    </source>
</evidence>
<gene>
    <name evidence="2" type="ORF">HPB48_026234</name>
</gene>
<protein>
    <submittedName>
        <fullName evidence="2">Uncharacterized protein</fullName>
    </submittedName>
</protein>
<dbReference type="Proteomes" id="UP000821853">
    <property type="component" value="Unassembled WGS sequence"/>
</dbReference>
<name>A0A9J6HBV8_HAELO</name>
<dbReference type="OrthoDB" id="7417618at2759"/>
<accession>A0A9J6HBV8</accession>
<comment type="caution">
    <text evidence="2">The sequence shown here is derived from an EMBL/GenBank/DDBJ whole genome shotgun (WGS) entry which is preliminary data.</text>
</comment>
<dbReference type="VEuPathDB" id="VectorBase:HLOH_056336"/>
<keyword evidence="3" id="KW-1185">Reference proteome</keyword>
<proteinExistence type="predicted"/>
<evidence type="ECO:0000313" key="2">
    <source>
        <dbReference type="EMBL" id="KAH9384237.1"/>
    </source>
</evidence>
<reference evidence="2 3" key="1">
    <citation type="journal article" date="2020" name="Cell">
        <title>Large-Scale Comparative Analyses of Tick Genomes Elucidate Their Genetic Diversity and Vector Capacities.</title>
        <authorList>
            <consortium name="Tick Genome and Microbiome Consortium (TIGMIC)"/>
            <person name="Jia N."/>
            <person name="Wang J."/>
            <person name="Shi W."/>
            <person name="Du L."/>
            <person name="Sun Y."/>
            <person name="Zhan W."/>
            <person name="Jiang J.F."/>
            <person name="Wang Q."/>
            <person name="Zhang B."/>
            <person name="Ji P."/>
            <person name="Bell-Sakyi L."/>
            <person name="Cui X.M."/>
            <person name="Yuan T.T."/>
            <person name="Jiang B.G."/>
            <person name="Yang W.F."/>
            <person name="Lam T.T."/>
            <person name="Chang Q.C."/>
            <person name="Ding S.J."/>
            <person name="Wang X.J."/>
            <person name="Zhu J.G."/>
            <person name="Ruan X.D."/>
            <person name="Zhao L."/>
            <person name="Wei J.T."/>
            <person name="Ye R.Z."/>
            <person name="Que T.C."/>
            <person name="Du C.H."/>
            <person name="Zhou Y.H."/>
            <person name="Cheng J.X."/>
            <person name="Dai P.F."/>
            <person name="Guo W.B."/>
            <person name="Han X.H."/>
            <person name="Huang E.J."/>
            <person name="Li L.F."/>
            <person name="Wei W."/>
            <person name="Gao Y.C."/>
            <person name="Liu J.Z."/>
            <person name="Shao H.Z."/>
            <person name="Wang X."/>
            <person name="Wang C.C."/>
            <person name="Yang T.C."/>
            <person name="Huo Q.B."/>
            <person name="Li W."/>
            <person name="Chen H.Y."/>
            <person name="Chen S.E."/>
            <person name="Zhou L.G."/>
            <person name="Ni X.B."/>
            <person name="Tian J.H."/>
            <person name="Sheng Y."/>
            <person name="Liu T."/>
            <person name="Pan Y.S."/>
            <person name="Xia L.Y."/>
            <person name="Li J."/>
            <person name="Zhao F."/>
            <person name="Cao W.C."/>
        </authorList>
    </citation>
    <scope>NUCLEOTIDE SEQUENCE [LARGE SCALE GENOMIC DNA]</scope>
    <source>
        <strain evidence="2">HaeL-2018</strain>
    </source>
</reference>
<keyword evidence="1" id="KW-0175">Coiled coil</keyword>
<sequence>MSLKKKFYTNQRKSPLLESLPTSEIVSLSSEIKQLADKCDDAENRLRRSNLLFFGIKDENTETWAESEAKIISFCATNLEMNITDAGIERTHRLGSLLRRQNAPNHR</sequence>
<dbReference type="Gene3D" id="3.30.70.1820">
    <property type="entry name" value="L1 transposable element, RRM domain"/>
    <property type="match status" value="1"/>
</dbReference>